<dbReference type="GO" id="GO:0006782">
    <property type="term" value="P:protoporphyrinogen IX biosynthetic process"/>
    <property type="evidence" value="ECO:0007669"/>
    <property type="project" value="UniProtKB-UniPathway"/>
</dbReference>
<dbReference type="PIRSF" id="PIRSF001415">
    <property type="entry name" value="Porphbilin_synth"/>
    <property type="match status" value="1"/>
</dbReference>
<feature type="binding site" evidence="11">
    <location>
        <position position="126"/>
    </location>
    <ligand>
        <name>Zn(2+)</name>
        <dbReference type="ChEBI" id="CHEBI:29105"/>
        <note>catalytic</note>
    </ligand>
</feature>
<dbReference type="InterPro" id="IPR030656">
    <property type="entry name" value="ALAD_AS"/>
</dbReference>
<organism evidence="15 16">
    <name type="scientific">Dethiosulfovibrio salsuginis</name>
    <dbReference type="NCBI Taxonomy" id="561720"/>
    <lineage>
        <taxon>Bacteria</taxon>
        <taxon>Thermotogati</taxon>
        <taxon>Synergistota</taxon>
        <taxon>Synergistia</taxon>
        <taxon>Synergistales</taxon>
        <taxon>Dethiosulfovibrionaceae</taxon>
        <taxon>Dethiosulfovibrio</taxon>
    </lineage>
</organism>
<dbReference type="InterPro" id="IPR001731">
    <property type="entry name" value="ALAD"/>
</dbReference>
<dbReference type="FunFam" id="3.20.20.70:FF:000019">
    <property type="entry name" value="Delta-aminolevulinic acid dehydratase"/>
    <property type="match status" value="1"/>
</dbReference>
<comment type="catalytic activity">
    <reaction evidence="8 13">
        <text>2 5-aminolevulinate = porphobilinogen + 2 H2O + H(+)</text>
        <dbReference type="Rhea" id="RHEA:24064"/>
        <dbReference type="ChEBI" id="CHEBI:15377"/>
        <dbReference type="ChEBI" id="CHEBI:15378"/>
        <dbReference type="ChEBI" id="CHEBI:58126"/>
        <dbReference type="ChEBI" id="CHEBI:356416"/>
        <dbReference type="EC" id="4.2.1.24"/>
    </reaction>
</comment>
<evidence type="ECO:0000256" key="13">
    <source>
        <dbReference type="RuleBase" id="RU000515"/>
    </source>
</evidence>
<dbReference type="EC" id="4.2.1.24" evidence="3 13"/>
<dbReference type="EMBL" id="FXBB01000025">
    <property type="protein sequence ID" value="SMG39078.1"/>
    <property type="molecule type" value="Genomic_DNA"/>
</dbReference>
<dbReference type="PRINTS" id="PR00144">
    <property type="entry name" value="DALDHYDRTASE"/>
</dbReference>
<dbReference type="STRING" id="561720.SAMN06275492_12533"/>
<feature type="binding site" evidence="12">
    <location>
        <position position="240"/>
    </location>
    <ligand>
        <name>Mg(2+)</name>
        <dbReference type="ChEBI" id="CHEBI:18420"/>
    </ligand>
</feature>
<feature type="binding site" evidence="10">
    <location>
        <position position="320"/>
    </location>
    <ligand>
        <name>5-aminolevulinate</name>
        <dbReference type="ChEBI" id="CHEBI:356416"/>
        <label>2</label>
    </ligand>
</feature>
<gene>
    <name evidence="15" type="ORF">SAMN06275492_12533</name>
</gene>
<keyword evidence="16" id="KW-1185">Reference proteome</keyword>
<evidence type="ECO:0000256" key="7">
    <source>
        <dbReference type="ARBA" id="ARBA00023244"/>
    </source>
</evidence>
<feature type="active site" description="Schiff-base intermediate with substrate" evidence="9">
    <location>
        <position position="255"/>
    </location>
</feature>
<dbReference type="CDD" id="cd00384">
    <property type="entry name" value="ALAD_PBGS"/>
    <property type="match status" value="1"/>
</dbReference>
<dbReference type="PANTHER" id="PTHR11458:SF0">
    <property type="entry name" value="DELTA-AMINOLEVULINIC ACID DEHYDRATASE"/>
    <property type="match status" value="1"/>
</dbReference>
<dbReference type="SMART" id="SM01004">
    <property type="entry name" value="ALAD"/>
    <property type="match status" value="1"/>
</dbReference>
<proteinExistence type="inferred from homology"/>
<feature type="binding site" evidence="10">
    <location>
        <position position="281"/>
    </location>
    <ligand>
        <name>5-aminolevulinate</name>
        <dbReference type="ChEBI" id="CHEBI:356416"/>
        <label>2</label>
    </ligand>
</feature>
<keyword evidence="5" id="KW-0350">Heme biosynthesis</keyword>
<accession>A0A1X7KEX0</accession>
<feature type="binding site" evidence="10">
    <location>
        <position position="224"/>
    </location>
    <ligand>
        <name>5-aminolevulinate</name>
        <dbReference type="ChEBI" id="CHEBI:356416"/>
        <label>1</label>
    </ligand>
</feature>
<evidence type="ECO:0000256" key="1">
    <source>
        <dbReference type="ARBA" id="ARBA00004694"/>
    </source>
</evidence>
<feature type="active site" description="Schiff-base intermediate with substrate" evidence="9">
    <location>
        <position position="202"/>
    </location>
</feature>
<keyword evidence="11" id="KW-0862">Zinc</keyword>
<keyword evidence="6 13" id="KW-0456">Lyase</keyword>
<dbReference type="GO" id="GO:0008270">
    <property type="term" value="F:zinc ion binding"/>
    <property type="evidence" value="ECO:0007669"/>
    <property type="project" value="TreeGrafter"/>
</dbReference>
<evidence type="ECO:0000313" key="15">
    <source>
        <dbReference type="EMBL" id="SMG39078.1"/>
    </source>
</evidence>
<evidence type="ECO:0000313" key="16">
    <source>
        <dbReference type="Proteomes" id="UP000193355"/>
    </source>
</evidence>
<evidence type="ECO:0000256" key="9">
    <source>
        <dbReference type="PIRSR" id="PIRSR001415-1"/>
    </source>
</evidence>
<sequence length="332" mass="35987">MNDMRCGFPANRLRRLRGNPVLADSVRETILTVQNLMMPLFIVEGKGIREPLASLDGVDHLSVDRLEEVVDPALELGVRSFLLFGLPGKKDGRGSSGSDQDGPVQRALRHMSSGYGNQVLLASDVCMCQYTDHGHCGILKEDGSVDNDSTLKRLGEIAVSHGRAGAHMVAPSAMMDGQVGAIRSALDRSGFEGVSVMGYSAKFHSAMYGPFREAANSAPGKGDRSTYQMDPANGREAIREALQDEQEGADLLMVKPSLLYLDVLANLRRETLLPLAAYMVSGEYMMLRHGARAGAIDGKRSMMEAHLALKRAGADIIITYGAREIARWLSQP</sequence>
<evidence type="ECO:0000256" key="12">
    <source>
        <dbReference type="PIRSR" id="PIRSR001415-5"/>
    </source>
</evidence>
<evidence type="ECO:0000256" key="14">
    <source>
        <dbReference type="RuleBase" id="RU004161"/>
    </source>
</evidence>
<comment type="subunit">
    <text evidence="13">Homooctamer.</text>
</comment>
<dbReference type="Gene3D" id="3.20.20.70">
    <property type="entry name" value="Aldolase class I"/>
    <property type="match status" value="1"/>
</dbReference>
<keyword evidence="11" id="KW-0479">Metal-binding</keyword>
<evidence type="ECO:0000256" key="10">
    <source>
        <dbReference type="PIRSR" id="PIRSR001415-2"/>
    </source>
</evidence>
<dbReference type="InterPro" id="IPR013785">
    <property type="entry name" value="Aldolase_TIM"/>
</dbReference>
<evidence type="ECO:0000256" key="3">
    <source>
        <dbReference type="ARBA" id="ARBA00012053"/>
    </source>
</evidence>
<dbReference type="Pfam" id="PF00490">
    <property type="entry name" value="ALAD"/>
    <property type="match status" value="1"/>
</dbReference>
<dbReference type="GO" id="GO:0005829">
    <property type="term" value="C:cytosol"/>
    <property type="evidence" value="ECO:0007669"/>
    <property type="project" value="TreeGrafter"/>
</dbReference>
<evidence type="ECO:0000256" key="8">
    <source>
        <dbReference type="ARBA" id="ARBA00047651"/>
    </source>
</evidence>
<dbReference type="NCBIfam" id="NF006762">
    <property type="entry name" value="PRK09283.1"/>
    <property type="match status" value="1"/>
</dbReference>
<dbReference type="UniPathway" id="UPA00251">
    <property type="reaction ID" value="UER00318"/>
</dbReference>
<feature type="binding site" evidence="11">
    <location>
        <position position="128"/>
    </location>
    <ligand>
        <name>Zn(2+)</name>
        <dbReference type="ChEBI" id="CHEBI:29105"/>
        <note>catalytic</note>
    </ligand>
</feature>
<dbReference type="SUPFAM" id="SSF51569">
    <property type="entry name" value="Aldolase"/>
    <property type="match status" value="1"/>
</dbReference>
<feature type="binding site" evidence="10">
    <location>
        <position position="212"/>
    </location>
    <ligand>
        <name>5-aminolevulinate</name>
        <dbReference type="ChEBI" id="CHEBI:356416"/>
        <label>1</label>
    </ligand>
</feature>
<keyword evidence="12" id="KW-0460">Magnesium</keyword>
<protein>
    <recommendedName>
        <fullName evidence="4 13">Delta-aminolevulinic acid dehydratase</fullName>
        <ecNumber evidence="3 13">4.2.1.24</ecNumber>
    </recommendedName>
</protein>
<evidence type="ECO:0000256" key="4">
    <source>
        <dbReference type="ARBA" id="ARBA00020771"/>
    </source>
</evidence>
<name>A0A1X7KEX0_9BACT</name>
<evidence type="ECO:0000256" key="5">
    <source>
        <dbReference type="ARBA" id="ARBA00023133"/>
    </source>
</evidence>
<dbReference type="PROSITE" id="PS00169">
    <property type="entry name" value="D_ALA_DEHYDRATASE"/>
    <property type="match status" value="1"/>
</dbReference>
<dbReference type="PANTHER" id="PTHR11458">
    <property type="entry name" value="DELTA-AMINOLEVULINIC ACID DEHYDRATASE"/>
    <property type="match status" value="1"/>
</dbReference>
<evidence type="ECO:0000256" key="2">
    <source>
        <dbReference type="ARBA" id="ARBA00008055"/>
    </source>
</evidence>
<keyword evidence="7 13" id="KW-0627">Porphyrin biosynthesis</keyword>
<comment type="similarity">
    <text evidence="2 14">Belongs to the ALAD family.</text>
</comment>
<comment type="pathway">
    <text evidence="1">Porphyrin-containing compound metabolism; protoporphyrin-IX biosynthesis; coproporphyrinogen-III from 5-aminolevulinate: step 1/4.</text>
</comment>
<feature type="binding site" evidence="11">
    <location>
        <position position="136"/>
    </location>
    <ligand>
        <name>Zn(2+)</name>
        <dbReference type="ChEBI" id="CHEBI:29105"/>
        <note>catalytic</note>
    </ligand>
</feature>
<dbReference type="Proteomes" id="UP000193355">
    <property type="component" value="Unassembled WGS sequence"/>
</dbReference>
<reference evidence="16" key="1">
    <citation type="submission" date="2017-04" db="EMBL/GenBank/DDBJ databases">
        <authorList>
            <person name="Varghese N."/>
            <person name="Submissions S."/>
        </authorList>
    </citation>
    <scope>NUCLEOTIDE SEQUENCE [LARGE SCALE GENOMIC DNA]</scope>
    <source>
        <strain evidence="16">USBA 82</strain>
    </source>
</reference>
<dbReference type="GO" id="GO:0004655">
    <property type="term" value="F:porphobilinogen synthase activity"/>
    <property type="evidence" value="ECO:0007669"/>
    <property type="project" value="UniProtKB-EC"/>
</dbReference>
<dbReference type="AlphaFoldDB" id="A0A1X7KEX0"/>
<evidence type="ECO:0000256" key="11">
    <source>
        <dbReference type="PIRSR" id="PIRSR001415-3"/>
    </source>
</evidence>
<evidence type="ECO:0000256" key="6">
    <source>
        <dbReference type="ARBA" id="ARBA00023239"/>
    </source>
</evidence>